<dbReference type="Pfam" id="PF23578">
    <property type="entry name" value="DGKI"/>
    <property type="match status" value="1"/>
</dbReference>
<dbReference type="Pfam" id="PF00781">
    <property type="entry name" value="DAGK_cat"/>
    <property type="match status" value="1"/>
</dbReference>
<feature type="compositionally biased region" description="Low complexity" evidence="14">
    <location>
        <begin position="832"/>
        <end position="849"/>
    </location>
</feature>
<keyword evidence="12" id="KW-0040">ANK repeat</keyword>
<dbReference type="InterPro" id="IPR036770">
    <property type="entry name" value="Ankyrin_rpt-contain_sf"/>
</dbReference>
<evidence type="ECO:0000256" key="10">
    <source>
        <dbReference type="ARBA" id="ARBA00023028"/>
    </source>
</evidence>
<proteinExistence type="inferred from homology"/>
<keyword evidence="17" id="KW-1185">Reference proteome</keyword>
<name>A0A9Q0M7X4_BLOTA</name>
<dbReference type="PANTHER" id="PTHR11255">
    <property type="entry name" value="DIACYLGLYCEROL KINASE"/>
    <property type="match status" value="1"/>
</dbReference>
<keyword evidence="9 13" id="KW-0067">ATP-binding</keyword>
<evidence type="ECO:0000256" key="5">
    <source>
        <dbReference type="ARBA" id="ARBA00022537"/>
    </source>
</evidence>
<dbReference type="Gene3D" id="2.60.200.40">
    <property type="match status" value="1"/>
</dbReference>
<feature type="region of interest" description="Disordered" evidence="14">
    <location>
        <begin position="832"/>
        <end position="851"/>
    </location>
</feature>
<evidence type="ECO:0000256" key="6">
    <source>
        <dbReference type="ARBA" id="ARBA00022679"/>
    </source>
</evidence>
<dbReference type="Pfam" id="PF12796">
    <property type="entry name" value="Ank_2"/>
    <property type="match status" value="1"/>
</dbReference>
<dbReference type="GO" id="GO:0004143">
    <property type="term" value="F:ATP-dependent diacylglycerol kinase activity"/>
    <property type="evidence" value="ECO:0007669"/>
    <property type="project" value="UniProtKB-EC"/>
</dbReference>
<evidence type="ECO:0000256" key="11">
    <source>
        <dbReference type="ARBA" id="ARBA00023298"/>
    </source>
</evidence>
<reference evidence="16" key="1">
    <citation type="submission" date="2022-12" db="EMBL/GenBank/DDBJ databases">
        <title>Genome assemblies of Blomia tropicalis.</title>
        <authorList>
            <person name="Cui Y."/>
        </authorList>
    </citation>
    <scope>NUCLEOTIDE SEQUENCE</scope>
    <source>
        <tissue evidence="16">Adult mites</tissue>
    </source>
</reference>
<dbReference type="InterPro" id="IPR016064">
    <property type="entry name" value="NAD/diacylglycerol_kinase_sf"/>
</dbReference>
<dbReference type="FunFam" id="3.40.50.10330:FF:000002">
    <property type="entry name" value="Diacylglycerol kinase"/>
    <property type="match status" value="1"/>
</dbReference>
<evidence type="ECO:0000256" key="2">
    <source>
        <dbReference type="ARBA" id="ARBA00004175"/>
    </source>
</evidence>
<dbReference type="PROSITE" id="PS50297">
    <property type="entry name" value="ANK_REP_REGION"/>
    <property type="match status" value="2"/>
</dbReference>
<evidence type="ECO:0000256" key="7">
    <source>
        <dbReference type="ARBA" id="ARBA00022741"/>
    </source>
</evidence>
<dbReference type="GO" id="GO:0007200">
    <property type="term" value="P:phospholipase C-activating G protein-coupled receptor signaling pathway"/>
    <property type="evidence" value="ECO:0007669"/>
    <property type="project" value="InterPro"/>
</dbReference>
<comment type="caution">
    <text evidence="16">The sequence shown here is derived from an EMBL/GenBank/DDBJ whole genome shotgun (WGS) entry which is preliminary data.</text>
</comment>
<feature type="repeat" description="ANK" evidence="12">
    <location>
        <begin position="1113"/>
        <end position="1135"/>
    </location>
</feature>
<dbReference type="Gene3D" id="3.40.50.10330">
    <property type="entry name" value="Probable inorganic polyphosphate/atp-NAD kinase, domain 1"/>
    <property type="match status" value="1"/>
</dbReference>
<comment type="subcellular location">
    <subcellularLocation>
        <location evidence="2">Target cell membrane</location>
    </subcellularLocation>
</comment>
<dbReference type="PROSITE" id="PS50088">
    <property type="entry name" value="ANK_REPEAT"/>
    <property type="match status" value="2"/>
</dbReference>
<dbReference type="GO" id="GO:0044231">
    <property type="term" value="C:host cell presynaptic membrane"/>
    <property type="evidence" value="ECO:0007669"/>
    <property type="project" value="UniProtKB-KW"/>
</dbReference>
<keyword evidence="7 13" id="KW-0547">Nucleotide-binding</keyword>
<dbReference type="InterPro" id="IPR002110">
    <property type="entry name" value="Ankyrin_rpt"/>
</dbReference>
<feature type="compositionally biased region" description="Polar residues" evidence="14">
    <location>
        <begin position="1006"/>
        <end position="1017"/>
    </location>
</feature>
<dbReference type="SMART" id="SM00046">
    <property type="entry name" value="DAGKc"/>
    <property type="match status" value="1"/>
</dbReference>
<feature type="region of interest" description="Disordered" evidence="14">
    <location>
        <begin position="345"/>
        <end position="370"/>
    </location>
</feature>
<feature type="domain" description="DAGKc" evidence="15">
    <location>
        <begin position="408"/>
        <end position="543"/>
    </location>
</feature>
<dbReference type="PANTHER" id="PTHR11255:SF80">
    <property type="entry name" value="EYE-SPECIFIC DIACYLGLYCEROL KINASE"/>
    <property type="match status" value="1"/>
</dbReference>
<keyword evidence="10" id="KW-0528">Neurotoxin</keyword>
<keyword evidence="6 13" id="KW-0808">Transferase</keyword>
<dbReference type="GO" id="GO:0005524">
    <property type="term" value="F:ATP binding"/>
    <property type="evidence" value="ECO:0007669"/>
    <property type="project" value="UniProtKB-KW"/>
</dbReference>
<dbReference type="InterPro" id="IPR001206">
    <property type="entry name" value="Diacylglycerol_kinase_cat_dom"/>
</dbReference>
<dbReference type="GO" id="GO:0044218">
    <property type="term" value="C:other organism cell membrane"/>
    <property type="evidence" value="ECO:0007669"/>
    <property type="project" value="UniProtKB-KW"/>
</dbReference>
<dbReference type="EC" id="2.7.1.107" evidence="13"/>
<evidence type="ECO:0000256" key="1">
    <source>
        <dbReference type="ARBA" id="ARBA00001383"/>
    </source>
</evidence>
<dbReference type="InterPro" id="IPR037607">
    <property type="entry name" value="DGK"/>
</dbReference>
<keyword evidence="10" id="KW-0800">Toxin</keyword>
<dbReference type="FunFam" id="2.60.200.40:FF:000012">
    <property type="entry name" value="Diacylglycerol kinase"/>
    <property type="match status" value="1"/>
</dbReference>
<feature type="region of interest" description="Disordered" evidence="14">
    <location>
        <begin position="978"/>
        <end position="1017"/>
    </location>
</feature>
<dbReference type="CDD" id="cd20855">
    <property type="entry name" value="C1_DGK_typeIV_rpt2"/>
    <property type="match status" value="1"/>
</dbReference>
<dbReference type="Pfam" id="PF00609">
    <property type="entry name" value="DAGK_acc"/>
    <property type="match status" value="1"/>
</dbReference>
<feature type="compositionally biased region" description="Basic residues" evidence="14">
    <location>
        <begin position="211"/>
        <end position="230"/>
    </location>
</feature>
<evidence type="ECO:0000256" key="8">
    <source>
        <dbReference type="ARBA" id="ARBA00022777"/>
    </source>
</evidence>
<dbReference type="GO" id="GO:0006887">
    <property type="term" value="P:exocytosis"/>
    <property type="evidence" value="ECO:0007669"/>
    <property type="project" value="UniProtKB-KW"/>
</dbReference>
<evidence type="ECO:0000259" key="15">
    <source>
        <dbReference type="PROSITE" id="PS50146"/>
    </source>
</evidence>
<feature type="region of interest" description="Disordered" evidence="14">
    <location>
        <begin position="1056"/>
        <end position="1076"/>
    </location>
</feature>
<dbReference type="SMART" id="SM00248">
    <property type="entry name" value="ANK"/>
    <property type="match status" value="3"/>
</dbReference>
<dbReference type="OMA" id="FTMERIT"/>
<comment type="catalytic activity">
    <reaction evidence="1 13">
        <text>a 1,2-diacyl-sn-glycerol + ATP = a 1,2-diacyl-sn-glycero-3-phosphate + ADP + H(+)</text>
        <dbReference type="Rhea" id="RHEA:10272"/>
        <dbReference type="ChEBI" id="CHEBI:15378"/>
        <dbReference type="ChEBI" id="CHEBI:17815"/>
        <dbReference type="ChEBI" id="CHEBI:30616"/>
        <dbReference type="ChEBI" id="CHEBI:58608"/>
        <dbReference type="ChEBI" id="CHEBI:456216"/>
        <dbReference type="EC" id="2.7.1.107"/>
    </reaction>
</comment>
<evidence type="ECO:0000256" key="3">
    <source>
        <dbReference type="ARBA" id="ARBA00009280"/>
    </source>
</evidence>
<comment type="similarity">
    <text evidence="3 13">Belongs to the eukaryotic diacylglycerol kinase family.</text>
</comment>
<evidence type="ECO:0000256" key="9">
    <source>
        <dbReference type="ARBA" id="ARBA00022840"/>
    </source>
</evidence>
<keyword evidence="8 13" id="KW-0418">Kinase</keyword>
<evidence type="ECO:0000256" key="14">
    <source>
        <dbReference type="SAM" id="MobiDB-lite"/>
    </source>
</evidence>
<evidence type="ECO:0000256" key="13">
    <source>
        <dbReference type="RuleBase" id="RU361128"/>
    </source>
</evidence>
<evidence type="ECO:0000313" key="16">
    <source>
        <dbReference type="EMBL" id="KAJ6219702.1"/>
    </source>
</evidence>
<gene>
    <name evidence="16" type="ORF">RDWZM_005514</name>
</gene>
<keyword evidence="10" id="KW-0638">Presynaptic neurotoxin</keyword>
<accession>A0A9Q0M7X4</accession>
<dbReference type="InterPro" id="IPR000756">
    <property type="entry name" value="Diacylglycerol_kin_accessory"/>
</dbReference>
<protein>
    <recommendedName>
        <fullName evidence="13">Diacylglycerol kinase</fullName>
        <shortName evidence="13">DAG kinase</shortName>
        <ecNumber evidence="13">2.7.1.107</ecNumber>
    </recommendedName>
</protein>
<dbReference type="GO" id="GO:0005886">
    <property type="term" value="C:plasma membrane"/>
    <property type="evidence" value="ECO:0007669"/>
    <property type="project" value="TreeGrafter"/>
</dbReference>
<organism evidence="16 17">
    <name type="scientific">Blomia tropicalis</name>
    <name type="common">Mite</name>
    <dbReference type="NCBI Taxonomy" id="40697"/>
    <lineage>
        <taxon>Eukaryota</taxon>
        <taxon>Metazoa</taxon>
        <taxon>Ecdysozoa</taxon>
        <taxon>Arthropoda</taxon>
        <taxon>Chelicerata</taxon>
        <taxon>Arachnida</taxon>
        <taxon>Acari</taxon>
        <taxon>Acariformes</taxon>
        <taxon>Sarcoptiformes</taxon>
        <taxon>Astigmata</taxon>
        <taxon>Glycyphagoidea</taxon>
        <taxon>Echimyopodidae</taxon>
        <taxon>Blomia</taxon>
    </lineage>
</organism>
<dbReference type="PROSITE" id="PS50146">
    <property type="entry name" value="DAGK"/>
    <property type="match status" value="1"/>
</dbReference>
<dbReference type="CDD" id="cd20802">
    <property type="entry name" value="C1_DGK_typeIV_rpt1"/>
    <property type="match status" value="1"/>
</dbReference>
<dbReference type="SMART" id="SM00045">
    <property type="entry name" value="DAGKa"/>
    <property type="match status" value="1"/>
</dbReference>
<dbReference type="SUPFAM" id="SSF111331">
    <property type="entry name" value="NAD kinase/diacylglycerol kinase-like"/>
    <property type="match status" value="1"/>
</dbReference>
<dbReference type="EMBL" id="JAPWDV010000002">
    <property type="protein sequence ID" value="KAJ6219702.1"/>
    <property type="molecule type" value="Genomic_DNA"/>
</dbReference>
<feature type="compositionally biased region" description="Low complexity" evidence="14">
    <location>
        <begin position="978"/>
        <end position="995"/>
    </location>
</feature>
<feature type="compositionally biased region" description="Low complexity" evidence="14">
    <location>
        <begin position="234"/>
        <end position="265"/>
    </location>
</feature>
<dbReference type="Gene3D" id="1.25.40.20">
    <property type="entry name" value="Ankyrin repeat-containing domain"/>
    <property type="match status" value="1"/>
</dbReference>
<feature type="repeat" description="ANK" evidence="12">
    <location>
        <begin position="1149"/>
        <end position="1181"/>
    </location>
</feature>
<dbReference type="Proteomes" id="UP001142055">
    <property type="component" value="Chromosome 2"/>
</dbReference>
<keyword evidence="11" id="KW-1053">Target membrane</keyword>
<keyword evidence="11" id="KW-0472">Membrane</keyword>
<dbReference type="AlphaFoldDB" id="A0A9Q0M7X4"/>
<dbReference type="InterPro" id="IPR017438">
    <property type="entry name" value="ATP-NAD_kinase_N"/>
</dbReference>
<evidence type="ECO:0000256" key="12">
    <source>
        <dbReference type="PROSITE-ProRule" id="PRU00023"/>
    </source>
</evidence>
<evidence type="ECO:0000313" key="17">
    <source>
        <dbReference type="Proteomes" id="UP001142055"/>
    </source>
</evidence>
<sequence>MVHKWDTRHRRAAIRGRHVTPRKTIQGEIKIQAENGETRVLRSAPDWTESAINADHLWVSTSTSGSDLCYVGERDCSKTGPRLCCLACKVTAHTGCISTLIDKLKFHCKPTFKDGVRQCREQPYVKHHWVHRRHEKGRCKACGKTFQSKLSFGGNKEIVAISCSWCKSAYHNKNQCYTDHLLTAKCDFGKLAQIVVPPTWIVKLPRKGSFKSSIRRTPRNKRLSSKRRSKNKDQSNNLSSVISSQSGTTAGSNEKSNSPSSTSASNLTIASIGSNTCTSTSSSVILTSLQQDNGSEKALITSGQVRSSQPYNSTTLHQTHNGHPSMNHHYGHYYKHNQGEFFAANSSIASGGPNRRSNRRHSHATVSSLSSSLLSADSKDSYSHGNTATSTFLHNVHRSFAIKPIPSTDLKPLLVFINPKSGGNQGAKLIQKFQWHLNPRQVFDLSQGGPRLGLDLYKKVHNLRILACGGDGTAGWVMSTIDEIGIQPPPPISVLPLGTGNDLARSFNWGGSYTDEPVSKILLNIQDGEVVQLDRWNLHVQRNPDAKIRNDESKGAKPDLPLNVVNNYFSIGVDAHIALSFHEAREAHPERFNSRLRNRMFYGQAGGKDLLQRKWKDLCNFVFLECDGVDYTGRLRELKVHSVLFLNIPSYGGGTRPWAQSSNYEPQCTHDGKIEVIGLTTYQLPLLQAGGHGTCIAQCRSAKIVTTRTIPMQVDGEPCRLLPSLIHLELRNQANLIAKTKSSPQQTEMPTLEKINLKVRKLNLVDYETYHYDKERLRELSTLLGTIAIEQNLELTKVRTRINDLMKEKGLCVVGTPELGSLTIQAQLPNVTSTNNSSTTSPVKNSPTNVSLPSTSFNSPAYVSSSSMTNKFVSNDWCFVDSCTAERFFRIDRAQEHLHYVVDICNEDLYILDPQFEDKDEIDLLQTDDVIADFGSNVASGGDETDQGSQSYFAVDSDRPSDSPSVTSLLSSLTSEPASFSQLNGSSNNGKLSSSIETDPLPYQSLLGNKSDSLTPRTQPHLGNIDLGPNTLPISTIEQGSGFAFPSNHNDLTLLATPSNYSVDSPPRSPRRGQKPQSFALQDQLMSAAKVGNVSLLKQLHHKGVNLMMTDDKGMTALHYAVMKEHENAVSFLLNAFTPDMLDLADREQGHTALHKAVESGNRNICTMLAIRGSKLALKDNRGRTARDLAQELGQQDLAAMLTRK</sequence>
<feature type="region of interest" description="Disordered" evidence="14">
    <location>
        <begin position="211"/>
        <end position="265"/>
    </location>
</feature>
<keyword evidence="4" id="KW-0268">Exocytosis</keyword>
<dbReference type="InterPro" id="IPR056383">
    <property type="entry name" value="DGKI-like_dom"/>
</dbReference>
<feature type="region of interest" description="Disordered" evidence="14">
    <location>
        <begin position="301"/>
        <end position="324"/>
    </location>
</feature>
<dbReference type="SUPFAM" id="SSF48403">
    <property type="entry name" value="Ankyrin repeat"/>
    <property type="match status" value="1"/>
</dbReference>
<keyword evidence="5" id="KW-1052">Target cell membrane</keyword>
<evidence type="ECO:0000256" key="4">
    <source>
        <dbReference type="ARBA" id="ARBA00022483"/>
    </source>
</evidence>